<evidence type="ECO:0000313" key="1">
    <source>
        <dbReference type="EMBL" id="KJB58067.1"/>
    </source>
</evidence>
<sequence>MARYVIHLYHSKFLNNEPLSHVKDMEDCHSAVVLIGSKHILMDSASLQMDENLLKRLNADLVINSFICRNTCTHGCRKLANLCSGMSRNKVKYSCAVFVIA</sequence>
<accession>A0A0D2QJ51</accession>
<gene>
    <name evidence="1" type="ORF">B456_009G192900</name>
</gene>
<evidence type="ECO:0000313" key="2">
    <source>
        <dbReference type="Proteomes" id="UP000032304"/>
    </source>
</evidence>
<reference evidence="1 2" key="1">
    <citation type="journal article" date="2012" name="Nature">
        <title>Repeated polyploidization of Gossypium genomes and the evolution of spinnable cotton fibres.</title>
        <authorList>
            <person name="Paterson A.H."/>
            <person name="Wendel J.F."/>
            <person name="Gundlach H."/>
            <person name="Guo H."/>
            <person name="Jenkins J."/>
            <person name="Jin D."/>
            <person name="Llewellyn D."/>
            <person name="Showmaker K.C."/>
            <person name="Shu S."/>
            <person name="Udall J."/>
            <person name="Yoo M.J."/>
            <person name="Byers R."/>
            <person name="Chen W."/>
            <person name="Doron-Faigenboim A."/>
            <person name="Duke M.V."/>
            <person name="Gong L."/>
            <person name="Grimwood J."/>
            <person name="Grover C."/>
            <person name="Grupp K."/>
            <person name="Hu G."/>
            <person name="Lee T.H."/>
            <person name="Li J."/>
            <person name="Lin L."/>
            <person name="Liu T."/>
            <person name="Marler B.S."/>
            <person name="Page J.T."/>
            <person name="Roberts A.W."/>
            <person name="Romanel E."/>
            <person name="Sanders W.S."/>
            <person name="Szadkowski E."/>
            <person name="Tan X."/>
            <person name="Tang H."/>
            <person name="Xu C."/>
            <person name="Wang J."/>
            <person name="Wang Z."/>
            <person name="Zhang D."/>
            <person name="Zhang L."/>
            <person name="Ashrafi H."/>
            <person name="Bedon F."/>
            <person name="Bowers J.E."/>
            <person name="Brubaker C.L."/>
            <person name="Chee P.W."/>
            <person name="Das S."/>
            <person name="Gingle A.R."/>
            <person name="Haigler C.H."/>
            <person name="Harker D."/>
            <person name="Hoffmann L.V."/>
            <person name="Hovav R."/>
            <person name="Jones D.C."/>
            <person name="Lemke C."/>
            <person name="Mansoor S."/>
            <person name="ur Rahman M."/>
            <person name="Rainville L.N."/>
            <person name="Rambani A."/>
            <person name="Reddy U.K."/>
            <person name="Rong J.K."/>
            <person name="Saranga Y."/>
            <person name="Scheffler B.E."/>
            <person name="Scheffler J.A."/>
            <person name="Stelly D.M."/>
            <person name="Triplett B.A."/>
            <person name="Van Deynze A."/>
            <person name="Vaslin M.F."/>
            <person name="Waghmare V.N."/>
            <person name="Walford S.A."/>
            <person name="Wright R.J."/>
            <person name="Zaki E.A."/>
            <person name="Zhang T."/>
            <person name="Dennis E.S."/>
            <person name="Mayer K.F."/>
            <person name="Peterson D.G."/>
            <person name="Rokhsar D.S."/>
            <person name="Wang X."/>
            <person name="Schmutz J."/>
        </authorList>
    </citation>
    <scope>NUCLEOTIDE SEQUENCE [LARGE SCALE GENOMIC DNA]</scope>
</reference>
<dbReference type="Gramene" id="KJB58067">
    <property type="protein sequence ID" value="KJB58067"/>
    <property type="gene ID" value="B456_009G192900"/>
</dbReference>
<name>A0A0D2QJ51_GOSRA</name>
<dbReference type="AlphaFoldDB" id="A0A0D2QJ51"/>
<organism evidence="1 2">
    <name type="scientific">Gossypium raimondii</name>
    <name type="common">Peruvian cotton</name>
    <name type="synonym">Gossypium klotzschianum subsp. raimondii</name>
    <dbReference type="NCBI Taxonomy" id="29730"/>
    <lineage>
        <taxon>Eukaryota</taxon>
        <taxon>Viridiplantae</taxon>
        <taxon>Streptophyta</taxon>
        <taxon>Embryophyta</taxon>
        <taxon>Tracheophyta</taxon>
        <taxon>Spermatophyta</taxon>
        <taxon>Magnoliopsida</taxon>
        <taxon>eudicotyledons</taxon>
        <taxon>Gunneridae</taxon>
        <taxon>Pentapetalae</taxon>
        <taxon>rosids</taxon>
        <taxon>malvids</taxon>
        <taxon>Malvales</taxon>
        <taxon>Malvaceae</taxon>
        <taxon>Malvoideae</taxon>
        <taxon>Gossypium</taxon>
    </lineage>
</organism>
<protein>
    <submittedName>
        <fullName evidence="1">Uncharacterized protein</fullName>
    </submittedName>
</protein>
<dbReference type="EMBL" id="CM001748">
    <property type="protein sequence ID" value="KJB58067.1"/>
    <property type="molecule type" value="Genomic_DNA"/>
</dbReference>
<dbReference type="Proteomes" id="UP000032304">
    <property type="component" value="Chromosome 9"/>
</dbReference>
<proteinExistence type="predicted"/>
<keyword evidence="2" id="KW-1185">Reference proteome</keyword>